<evidence type="ECO:0000313" key="6">
    <source>
        <dbReference type="Proteomes" id="UP001153148"/>
    </source>
</evidence>
<sequence>MVSFRGSGTEHRVLLPVRRTDGGGVPAVLHNAEGGASVVVLMPPMPHSVAEGDGGVGKSRQLSVSECKKPVSEDELLTAAARVQSLRLTFFLRLTDVTEVCWETVLWQRRLYIQVPASILPEGSKEGFVALLEYAEEVLKCSHIIAFFKKDCNDRALLIRTFMYLGFSTLPPGHPLIPSNTDSCNVFMLYPVE</sequence>
<dbReference type="InterPro" id="IPR002993">
    <property type="entry name" value="ODC_AZ"/>
</dbReference>
<evidence type="ECO:0000313" key="5">
    <source>
        <dbReference type="EMBL" id="CAG2053019.1"/>
    </source>
</evidence>
<dbReference type="InterPro" id="IPR016181">
    <property type="entry name" value="Acyl_CoA_acyltransferase"/>
</dbReference>
<name>A0ABN7NIF2_TIMPD</name>
<keyword evidence="6" id="KW-1185">Reference proteome</keyword>
<comment type="similarity">
    <text evidence="1">Belongs to the ODC antizyme family.</text>
</comment>
<dbReference type="EMBL" id="CAJPIN010000083">
    <property type="protein sequence ID" value="CAG2053019.1"/>
    <property type="molecule type" value="Genomic_DNA"/>
</dbReference>
<evidence type="ECO:0000256" key="3">
    <source>
        <dbReference type="ARBA" id="ARBA00017712"/>
    </source>
</evidence>
<organism evidence="5 6">
    <name type="scientific">Timema podura</name>
    <name type="common">Walking stick</name>
    <dbReference type="NCBI Taxonomy" id="61482"/>
    <lineage>
        <taxon>Eukaryota</taxon>
        <taxon>Metazoa</taxon>
        <taxon>Ecdysozoa</taxon>
        <taxon>Arthropoda</taxon>
        <taxon>Hexapoda</taxon>
        <taxon>Insecta</taxon>
        <taxon>Pterygota</taxon>
        <taxon>Neoptera</taxon>
        <taxon>Polyneoptera</taxon>
        <taxon>Phasmatodea</taxon>
        <taxon>Timematodea</taxon>
        <taxon>Timematoidea</taxon>
        <taxon>Timematidae</taxon>
        <taxon>Timema</taxon>
    </lineage>
</organism>
<dbReference type="PANTHER" id="PTHR10279:SF10">
    <property type="entry name" value="ORNITHINE DECARBOXYLASE ANTIZYME"/>
    <property type="match status" value="1"/>
</dbReference>
<dbReference type="SUPFAM" id="SSF55729">
    <property type="entry name" value="Acyl-CoA N-acyltransferases (Nat)"/>
    <property type="match status" value="1"/>
</dbReference>
<evidence type="ECO:0000256" key="1">
    <source>
        <dbReference type="ARBA" id="ARBA00008796"/>
    </source>
</evidence>
<dbReference type="Pfam" id="PF02100">
    <property type="entry name" value="ODC_AZ"/>
    <property type="match status" value="1"/>
</dbReference>
<accession>A0ABN7NIF2</accession>
<dbReference type="InterPro" id="IPR038581">
    <property type="entry name" value="ODC_AZ_sf"/>
</dbReference>
<dbReference type="Proteomes" id="UP001153148">
    <property type="component" value="Unassembled WGS sequence"/>
</dbReference>
<evidence type="ECO:0000256" key="4">
    <source>
        <dbReference type="ARBA" id="ARBA00022758"/>
    </source>
</evidence>
<protein>
    <recommendedName>
        <fullName evidence="3">Ornithine decarboxylase antizyme</fullName>
    </recommendedName>
</protein>
<comment type="subunit">
    <text evidence="2">Interacts with ODC1 and thereby sterically blocks ODC homodimerization.</text>
</comment>
<gene>
    <name evidence="5" type="ORF">TPAB3V08_LOCUS110</name>
</gene>
<evidence type="ECO:0000256" key="2">
    <source>
        <dbReference type="ARBA" id="ARBA00011836"/>
    </source>
</evidence>
<dbReference type="Gene3D" id="3.40.630.60">
    <property type="match status" value="1"/>
</dbReference>
<proteinExistence type="inferred from homology"/>
<comment type="caution">
    <text evidence="5">The sequence shown here is derived from an EMBL/GenBank/DDBJ whole genome shotgun (WGS) entry which is preliminary data.</text>
</comment>
<dbReference type="PANTHER" id="PTHR10279">
    <property type="entry name" value="ORNITHINE DECARBOXYLASE ANTIZYME"/>
    <property type="match status" value="1"/>
</dbReference>
<keyword evidence="4" id="KW-0688">Ribosomal frameshifting</keyword>
<reference evidence="5" key="1">
    <citation type="submission" date="2021-03" db="EMBL/GenBank/DDBJ databases">
        <authorList>
            <person name="Tran Van P."/>
        </authorList>
    </citation>
    <scope>NUCLEOTIDE SEQUENCE</scope>
</reference>